<gene>
    <name evidence="2" type="ORF">RB653_009820</name>
</gene>
<keyword evidence="3" id="KW-1185">Reference proteome</keyword>
<accession>A0AAN7YT83</accession>
<comment type="caution">
    <text evidence="2">The sequence shown here is derived from an EMBL/GenBank/DDBJ whole genome shotgun (WGS) entry which is preliminary data.</text>
</comment>
<feature type="signal peptide" evidence="1">
    <location>
        <begin position="1"/>
        <end position="23"/>
    </location>
</feature>
<evidence type="ECO:0000256" key="1">
    <source>
        <dbReference type="SAM" id="SignalP"/>
    </source>
</evidence>
<reference evidence="2 3" key="1">
    <citation type="submission" date="2023-11" db="EMBL/GenBank/DDBJ databases">
        <title>Dfirmibasis_genome.</title>
        <authorList>
            <person name="Edelbroek B."/>
            <person name="Kjellin J."/>
            <person name="Jerlstrom-Hultqvist J."/>
            <person name="Soderbom F."/>
        </authorList>
    </citation>
    <scope>NUCLEOTIDE SEQUENCE [LARGE SCALE GENOMIC DNA]</scope>
    <source>
        <strain evidence="2 3">TNS-C-14</strain>
    </source>
</reference>
<proteinExistence type="predicted"/>
<evidence type="ECO:0000313" key="3">
    <source>
        <dbReference type="Proteomes" id="UP001344447"/>
    </source>
</evidence>
<organism evidence="2 3">
    <name type="scientific">Dictyostelium firmibasis</name>
    <dbReference type="NCBI Taxonomy" id="79012"/>
    <lineage>
        <taxon>Eukaryota</taxon>
        <taxon>Amoebozoa</taxon>
        <taxon>Evosea</taxon>
        <taxon>Eumycetozoa</taxon>
        <taxon>Dictyostelia</taxon>
        <taxon>Dictyosteliales</taxon>
        <taxon>Dictyosteliaceae</taxon>
        <taxon>Dictyostelium</taxon>
    </lineage>
</organism>
<dbReference type="PANTHER" id="PTHR23524">
    <property type="entry name" value="TRANSPORTER, PUTATIVE (AFU_ORTHOLOGUE AFUA_8G04850)-RELATED"/>
    <property type="match status" value="1"/>
</dbReference>
<dbReference type="AlphaFoldDB" id="A0AAN7YT83"/>
<keyword evidence="1" id="KW-0732">Signal</keyword>
<sequence length="1200" mass="135252">MKLINFILIFTIFLSINNNFVNSVDQCEVPIQISTENSCGNNPSRAIIYNYLDYFDSFTVTPNAQVSVNVAAGNSYWNLKDDVPYTFTFRYKNCSNYISQLVVTKGMYYELLTEPLCQMTQVNFTVHNWGLNGGSYNFTGTPSLQNVYNQMGQCNINFYIYPKSNSKGVLHNGAVKYTFGTCGFKNGSISIDFTKGYTKSRLFNVNDNQFANEIKANSTGLYKDLGQNDYFLFLDSTECGTERIRISLNDVFTPMEINYEYVPNLIENSIISLSLSSGPTGVINNTNVNAFFPNNIFTFPLGNWTHKNSSLGGDYTYYGYSYNSDFSTDLFKPKCYYGESLKTFFYYPYFNFTVERNESCLNNVTITFYPSTRKISIYDNDEELGYPMTNNVLSIPYNKNLYIYDEMSESNIYYSTVFTPKPSYFIVESSNGTGCWKTYNITIGNYEIYSVLKLQVVDINNDEFYFYPIDGVFVNVPANNFKILYTTENCTNPSYFRIDKSNYNSPIGDITIKYTTLSVGNCTSPTLFTMSANTTLGFFTSEETESYSETEQLNFNIPTTLCGIPAFFYGPKLTDERPLNFVAISDFSCNSSGNPVQFKPTNGYYITQVFSNGVQLSSQTWLGYTNCYFINSGVNNVTVQYSGPNGACYGFKTINVQSNYETPIVQVSPVTDCNNGDGKIVILNYQNFTSLNIVIGGYYQNIISGVVGNLSSNTYSIVYNHNQTCSNSITVTIPTLVPNVDITTSIINNPTCFTSNLGNNNADGSIKVNLKINNVQINNFDIENQNPSYTFRSGVYGAAGFGINSLKISYGSCVWNRDVNVTVVNTPQFSLQKVLNDTCYYSSSYKLINNNPNVVVSQISRFPGNYIRYQNEFYFQISSYYNQITYSLNWNDFCYGDFTQEFTQDEYYNFNQSLINYQIVKADNCSTLKIDLIITNMNLFSALTLNNKSPTSINSTHAVFKNLPPSSSYYVYFDLPNGCSLNQEVGFEELSSGFTKEKLNVNITNDICYSGKGSIDLLSTIDTENYYYSFLNINGGVEDFPLTTFLTNNNNNNLLNLKTGTYNISRTCKNITNCFISTSINIKSDNPSIESVIINHSYGKLNNGSVEVKLNYNSSYPITYELVGTKLSNNNGKFINLSPKDYQLKITITDRMCPVTLSKTFTVKLISLPSTDSSEELSTSSFVQTNLLLLSILILTIILL</sequence>
<name>A0AAN7YT83_9MYCE</name>
<dbReference type="Proteomes" id="UP001344447">
    <property type="component" value="Unassembled WGS sequence"/>
</dbReference>
<evidence type="ECO:0000313" key="2">
    <source>
        <dbReference type="EMBL" id="KAK5574567.1"/>
    </source>
</evidence>
<feature type="chain" id="PRO_5042953357" evidence="1">
    <location>
        <begin position="24"/>
        <end position="1200"/>
    </location>
</feature>
<dbReference type="EMBL" id="JAVFKY010000006">
    <property type="protein sequence ID" value="KAK5574567.1"/>
    <property type="molecule type" value="Genomic_DNA"/>
</dbReference>
<protein>
    <submittedName>
        <fullName evidence="2">Uncharacterized protein</fullName>
    </submittedName>
</protein>
<dbReference type="PANTHER" id="PTHR23524:SF1">
    <property type="entry name" value="MRH DOMAIN-CONTAINING PROTEIN-RELATED"/>
    <property type="match status" value="1"/>
</dbReference>